<feature type="transmembrane region" description="Helical" evidence="7">
    <location>
        <begin position="356"/>
        <end position="377"/>
    </location>
</feature>
<dbReference type="EMBL" id="JBHSMG010000003">
    <property type="protein sequence ID" value="MFC5502952.1"/>
    <property type="molecule type" value="Genomic_DNA"/>
</dbReference>
<sequence length="481" mass="49774">MNPDPRRWIALTVIAAAQLMVVLDGSIVNIALPSAQADLGISDADRQWVVTAYVLAFGGLLLLGGRIADQVGRKKVFVIGLLGFAAASALGGFAVNSGMLIGARGLQGVFAALLAPSALSLVTVTFTDMKERHRAFGVYGAVSGGGAAIGLVLGGVLTEYASWRWCLLVNVPIAIIAALAAIPTVRESKITKGTRYDIAGAILVTGGLTAIVYGFTRAADPGAGWGNPLTVSLLLGGIIILAAFVFVETRAQDPLVPLRLVLHRNRAGVFLSSLLIFAGLFSMFLFLSYYFQQNLGFTPLLSGLAFLPFSAGIAVSAVGGSGLVHRFGPKPLLVFGATLGAIGLAYLLFLNEHSTYLLNVLPAEVLISIGMGLSSVAQYSLAQHGVAEKDVGVVSALLNTAQQIGGALGLALLNTVYAAAVASYLLAHKTGATAHSLAALSGYQQAFLVGMIMLLAAALIVSVLVKRDRTVSEPIPTAVHA</sequence>
<feature type="transmembrane region" description="Helical" evidence="7">
    <location>
        <begin position="47"/>
        <end position="64"/>
    </location>
</feature>
<keyword evidence="5 7" id="KW-1133">Transmembrane helix</keyword>
<keyword evidence="4 7" id="KW-0812">Transmembrane</keyword>
<keyword evidence="2" id="KW-0813">Transport</keyword>
<dbReference type="InterPro" id="IPR005829">
    <property type="entry name" value="Sugar_transporter_CS"/>
</dbReference>
<evidence type="ECO:0000256" key="4">
    <source>
        <dbReference type="ARBA" id="ARBA00022692"/>
    </source>
</evidence>
<dbReference type="PANTHER" id="PTHR42718">
    <property type="entry name" value="MAJOR FACILITATOR SUPERFAMILY MULTIDRUG TRANSPORTER MFSC"/>
    <property type="match status" value="1"/>
</dbReference>
<feature type="transmembrane region" description="Helical" evidence="7">
    <location>
        <begin position="196"/>
        <end position="216"/>
    </location>
</feature>
<dbReference type="Gene3D" id="1.20.1720.10">
    <property type="entry name" value="Multidrug resistance protein D"/>
    <property type="match status" value="1"/>
</dbReference>
<feature type="transmembrane region" description="Helical" evidence="7">
    <location>
        <begin position="268"/>
        <end position="291"/>
    </location>
</feature>
<evidence type="ECO:0000256" key="1">
    <source>
        <dbReference type="ARBA" id="ARBA00004651"/>
    </source>
</evidence>
<feature type="transmembrane region" description="Helical" evidence="7">
    <location>
        <begin position="407"/>
        <end position="426"/>
    </location>
</feature>
<feature type="transmembrane region" description="Helical" evidence="7">
    <location>
        <begin position="101"/>
        <end position="124"/>
    </location>
</feature>
<dbReference type="PANTHER" id="PTHR42718:SF46">
    <property type="entry name" value="BLR6921 PROTEIN"/>
    <property type="match status" value="1"/>
</dbReference>
<gene>
    <name evidence="9" type="ORF">ACFPJ4_11945</name>
</gene>
<evidence type="ECO:0000313" key="9">
    <source>
        <dbReference type="EMBL" id="MFC5502952.1"/>
    </source>
</evidence>
<dbReference type="Proteomes" id="UP001596039">
    <property type="component" value="Unassembled WGS sequence"/>
</dbReference>
<evidence type="ECO:0000256" key="3">
    <source>
        <dbReference type="ARBA" id="ARBA00022475"/>
    </source>
</evidence>
<dbReference type="PROSITE" id="PS50850">
    <property type="entry name" value="MFS"/>
    <property type="match status" value="1"/>
</dbReference>
<feature type="domain" description="Major facilitator superfamily (MFS) profile" evidence="8">
    <location>
        <begin position="10"/>
        <end position="469"/>
    </location>
</feature>
<feature type="transmembrane region" description="Helical" evidence="7">
    <location>
        <begin position="162"/>
        <end position="184"/>
    </location>
</feature>
<feature type="transmembrane region" description="Helical" evidence="7">
    <location>
        <begin position="332"/>
        <end position="350"/>
    </location>
</feature>
<dbReference type="Gene3D" id="1.20.1250.20">
    <property type="entry name" value="MFS general substrate transporter like domains"/>
    <property type="match status" value="1"/>
</dbReference>
<comment type="caution">
    <text evidence="9">The sequence shown here is derived from an EMBL/GenBank/DDBJ whole genome shotgun (WGS) entry which is preliminary data.</text>
</comment>
<evidence type="ECO:0000256" key="5">
    <source>
        <dbReference type="ARBA" id="ARBA00022989"/>
    </source>
</evidence>
<feature type="transmembrane region" description="Helical" evidence="7">
    <location>
        <begin position="76"/>
        <end position="95"/>
    </location>
</feature>
<dbReference type="InterPro" id="IPR011701">
    <property type="entry name" value="MFS"/>
</dbReference>
<evidence type="ECO:0000256" key="6">
    <source>
        <dbReference type="ARBA" id="ARBA00023136"/>
    </source>
</evidence>
<keyword evidence="6 7" id="KW-0472">Membrane</keyword>
<evidence type="ECO:0000259" key="8">
    <source>
        <dbReference type="PROSITE" id="PS50850"/>
    </source>
</evidence>
<comment type="subcellular location">
    <subcellularLocation>
        <location evidence="1">Cell membrane</location>
        <topology evidence="1">Multi-pass membrane protein</topology>
    </subcellularLocation>
</comment>
<reference evidence="10" key="1">
    <citation type="journal article" date="2019" name="Int. J. Syst. Evol. Microbiol.">
        <title>The Global Catalogue of Microorganisms (GCM) 10K type strain sequencing project: providing services to taxonomists for standard genome sequencing and annotation.</title>
        <authorList>
            <consortium name="The Broad Institute Genomics Platform"/>
            <consortium name="The Broad Institute Genome Sequencing Center for Infectious Disease"/>
            <person name="Wu L."/>
            <person name="Ma J."/>
        </authorList>
    </citation>
    <scope>NUCLEOTIDE SEQUENCE [LARGE SCALE GENOMIC DNA]</scope>
    <source>
        <strain evidence="10">CGMCC 4.6997</strain>
    </source>
</reference>
<feature type="transmembrane region" description="Helical" evidence="7">
    <location>
        <begin position="446"/>
        <end position="465"/>
    </location>
</feature>
<keyword evidence="3" id="KW-1003">Cell membrane</keyword>
<feature type="transmembrane region" description="Helical" evidence="7">
    <location>
        <begin position="136"/>
        <end position="156"/>
    </location>
</feature>
<evidence type="ECO:0000256" key="2">
    <source>
        <dbReference type="ARBA" id="ARBA00022448"/>
    </source>
</evidence>
<evidence type="ECO:0000313" key="10">
    <source>
        <dbReference type="Proteomes" id="UP001596039"/>
    </source>
</evidence>
<evidence type="ECO:0000256" key="7">
    <source>
        <dbReference type="SAM" id="Phobius"/>
    </source>
</evidence>
<dbReference type="InterPro" id="IPR036259">
    <property type="entry name" value="MFS_trans_sf"/>
</dbReference>
<name>A0ABW0NUM1_9MICO</name>
<feature type="transmembrane region" description="Helical" evidence="7">
    <location>
        <begin position="228"/>
        <end position="247"/>
    </location>
</feature>
<organism evidence="9 10">
    <name type="scientific">Lysinimonas soli</name>
    <dbReference type="NCBI Taxonomy" id="1074233"/>
    <lineage>
        <taxon>Bacteria</taxon>
        <taxon>Bacillati</taxon>
        <taxon>Actinomycetota</taxon>
        <taxon>Actinomycetes</taxon>
        <taxon>Micrococcales</taxon>
        <taxon>Microbacteriaceae</taxon>
        <taxon>Lysinimonas</taxon>
    </lineage>
</organism>
<protein>
    <submittedName>
        <fullName evidence="9">MFS transporter</fullName>
    </submittedName>
</protein>
<keyword evidence="10" id="KW-1185">Reference proteome</keyword>
<dbReference type="Pfam" id="PF07690">
    <property type="entry name" value="MFS_1"/>
    <property type="match status" value="1"/>
</dbReference>
<dbReference type="RefSeq" id="WP_386740670.1">
    <property type="nucleotide sequence ID" value="NZ_JBHSMG010000003.1"/>
</dbReference>
<dbReference type="PROSITE" id="PS00216">
    <property type="entry name" value="SUGAR_TRANSPORT_1"/>
    <property type="match status" value="1"/>
</dbReference>
<feature type="transmembrane region" description="Helical" evidence="7">
    <location>
        <begin position="297"/>
        <end position="320"/>
    </location>
</feature>
<dbReference type="CDD" id="cd17321">
    <property type="entry name" value="MFS_MMR_MDR_like"/>
    <property type="match status" value="1"/>
</dbReference>
<proteinExistence type="predicted"/>
<dbReference type="SUPFAM" id="SSF103473">
    <property type="entry name" value="MFS general substrate transporter"/>
    <property type="match status" value="1"/>
</dbReference>
<accession>A0ABW0NUM1</accession>
<dbReference type="InterPro" id="IPR020846">
    <property type="entry name" value="MFS_dom"/>
</dbReference>